<dbReference type="AlphaFoldDB" id="Q47RG2"/>
<protein>
    <submittedName>
        <fullName evidence="2">Uncharacterized protein</fullName>
    </submittedName>
</protein>
<sequence length="207" mass="21893">MLRCRDRGPVRGGHGDAGVLHVAGVGRPAFAADLVVAGFQVVGQDELLFGRGLPGQVDPGGRRERGRRVLHPLGAVRAGDPHEDRGARGRFGREHRDGFIGGRGPGPSDQDRGRCPTERGAYAHNPPPHVASAARPIGNIAERPGNTTAAAGRLRSFCPNFLRYRWRMAERALRFGVGRAGPIPQGRSGAPHPRSGRVARGTPGLGG</sequence>
<gene>
    <name evidence="2" type="ordered locus">Tfu_0917</name>
</gene>
<evidence type="ECO:0000256" key="1">
    <source>
        <dbReference type="SAM" id="MobiDB-lite"/>
    </source>
</evidence>
<evidence type="ECO:0000313" key="2">
    <source>
        <dbReference type="EMBL" id="AAZ54955.1"/>
    </source>
</evidence>
<dbReference type="KEGG" id="tfu:Tfu_0917"/>
<dbReference type="EMBL" id="CP000088">
    <property type="protein sequence ID" value="AAZ54955.1"/>
    <property type="molecule type" value="Genomic_DNA"/>
</dbReference>
<feature type="compositionally biased region" description="Basic and acidic residues" evidence="1">
    <location>
        <begin position="79"/>
        <end position="98"/>
    </location>
</feature>
<feature type="region of interest" description="Disordered" evidence="1">
    <location>
        <begin position="76"/>
        <end position="128"/>
    </location>
</feature>
<reference evidence="2" key="1">
    <citation type="submission" date="2005-07" db="EMBL/GenBank/DDBJ databases">
        <title>Complete sequence of Thermobifida fusca YX.</title>
        <authorList>
            <consortium name="US DOE Joint Genome Institute"/>
            <person name="Copeland A."/>
            <person name="Lucas S."/>
            <person name="Lapidus A."/>
            <person name="Barry K."/>
            <person name="Detter J.C."/>
            <person name="Glavina T."/>
            <person name="Hammon N."/>
            <person name="Israni S."/>
            <person name="Pitluck S."/>
            <person name="Di Bartolo G."/>
            <person name="Chain P."/>
            <person name="Schmutz J."/>
            <person name="Larimer F."/>
            <person name="Land M."/>
            <person name="Lykidis A."/>
            <person name="Richardson P."/>
        </authorList>
    </citation>
    <scope>NUCLEOTIDE SEQUENCE</scope>
    <source>
        <strain evidence="2">YX</strain>
    </source>
</reference>
<name>Q47RG2_THEFY</name>
<dbReference type="STRING" id="269800.Tfu_0917"/>
<proteinExistence type="predicted"/>
<organism evidence="2">
    <name type="scientific">Thermobifida fusca (strain YX)</name>
    <dbReference type="NCBI Taxonomy" id="269800"/>
    <lineage>
        <taxon>Bacteria</taxon>
        <taxon>Bacillati</taxon>
        <taxon>Actinomycetota</taxon>
        <taxon>Actinomycetes</taxon>
        <taxon>Streptosporangiales</taxon>
        <taxon>Nocardiopsidaceae</taxon>
        <taxon>Thermobifida</taxon>
    </lineage>
</organism>
<feature type="region of interest" description="Disordered" evidence="1">
    <location>
        <begin position="178"/>
        <end position="207"/>
    </location>
</feature>
<accession>Q47RG2</accession>
<dbReference type="HOGENOM" id="CLU_1325838_0_0_11"/>